<dbReference type="PANTHER" id="PTHR12837">
    <property type="entry name" value="POLY ADP-RIBOSE GLYCOHYDROLASE"/>
    <property type="match status" value="1"/>
</dbReference>
<reference evidence="8 9" key="1">
    <citation type="submission" date="2019-07" db="EMBL/GenBank/DDBJ databases">
        <authorList>
            <person name="Jastrzebski P J."/>
            <person name="Paukszto L."/>
            <person name="Jastrzebski P J."/>
        </authorList>
    </citation>
    <scope>NUCLEOTIDE SEQUENCE [LARGE SCALE GENOMIC DNA]</scope>
    <source>
        <strain evidence="8 9">WMS-il1</strain>
    </source>
</reference>
<dbReference type="GO" id="GO:0005975">
    <property type="term" value="P:carbohydrate metabolic process"/>
    <property type="evidence" value="ECO:0007669"/>
    <property type="project" value="InterPro"/>
</dbReference>
<dbReference type="GO" id="GO:0005737">
    <property type="term" value="C:cytoplasm"/>
    <property type="evidence" value="ECO:0007669"/>
    <property type="project" value="TreeGrafter"/>
</dbReference>
<gene>
    <name evidence="8" type="ORF">WMSIL1_LOCUS5935</name>
</gene>
<evidence type="ECO:0000256" key="1">
    <source>
        <dbReference type="ARBA" id="ARBA00009545"/>
    </source>
</evidence>
<dbReference type="GO" id="GO:0005634">
    <property type="term" value="C:nucleus"/>
    <property type="evidence" value="ECO:0007669"/>
    <property type="project" value="TreeGrafter"/>
</dbReference>
<evidence type="ECO:0000313" key="8">
    <source>
        <dbReference type="EMBL" id="VUZ45994.1"/>
    </source>
</evidence>
<dbReference type="Pfam" id="PF20811">
    <property type="entry name" value="PARG_cat_N"/>
    <property type="match status" value="1"/>
</dbReference>
<feature type="domain" description="PARG catalytic Macro" evidence="6">
    <location>
        <begin position="274"/>
        <end position="474"/>
    </location>
</feature>
<feature type="domain" description="PARG helical" evidence="7">
    <location>
        <begin position="145"/>
        <end position="259"/>
    </location>
</feature>
<dbReference type="EC" id="3.2.1.143" evidence="2"/>
<dbReference type="GO" id="GO:0004649">
    <property type="term" value="F:poly(ADP-ribose) glycohydrolase activity"/>
    <property type="evidence" value="ECO:0007669"/>
    <property type="project" value="UniProtKB-EC"/>
</dbReference>
<sequence>MSAKKATSNPKPKTSNAFSNPLFVWENTDSPSSVVIPKTVTSPAYVHTFVNKNDDESKTLTPQSPSGANTWDNEHAKLPCSPNNVLKRAGKTISIWESIKSALTSPINSVDDFMQAVYSYNVINFQDWNCKHLSAALHIKPDYVQLLPKIAQLALRLPELVTKPIPLLKRGAEGSVTLSQLQIACLLANAFYSTFTFRNSRDPQSEYSNFPLVNFASLFSKWHQNKNSSSVQKIVCILHYFSRIFADDFTGDGVVTFTRRCIADASSFASSDIKFNSISFGVSSISLIEDVHPDTMQVDFADPFLGGLFLNKGCAQEEILCCYRPEIIAGMIFMEAMECNEAFIIEGAERFSRYSGYFSTFQWTGNYDEIKDGHNSRTEDGHWKGVVVAIDAQHYRARGSSTQYTTESIQRELNKAYCGFTNILAPYKSLPDVVVSGNWGCGIFKGDRELKCLIQLMACAQSGKSLAYCAFSNSGFGEDALKVFKALCDKNCSVGLLWTILTKYSQAQKGKTTVFQHVMKQLSHIN</sequence>
<dbReference type="InterPro" id="IPR048362">
    <property type="entry name" value="PARG_helical"/>
</dbReference>
<proteinExistence type="inferred from homology"/>
<dbReference type="Proteomes" id="UP000321570">
    <property type="component" value="Unassembled WGS sequence"/>
</dbReference>
<dbReference type="GO" id="GO:0009225">
    <property type="term" value="P:nucleotide-sugar metabolic process"/>
    <property type="evidence" value="ECO:0007669"/>
    <property type="project" value="TreeGrafter"/>
</dbReference>
<evidence type="ECO:0000256" key="2">
    <source>
        <dbReference type="ARBA" id="ARBA00012255"/>
    </source>
</evidence>
<feature type="region of interest" description="Disordered" evidence="5">
    <location>
        <begin position="55"/>
        <end position="75"/>
    </location>
</feature>
<accession>A0A564YHJ2</accession>
<evidence type="ECO:0000256" key="3">
    <source>
        <dbReference type="ARBA" id="ARBA00022801"/>
    </source>
</evidence>
<dbReference type="PANTHER" id="PTHR12837:SF15">
    <property type="entry name" value="POLY(ADP-RIBOSE) GLYCOHYDROLASE"/>
    <property type="match status" value="1"/>
</dbReference>
<dbReference type="GO" id="GO:0006282">
    <property type="term" value="P:regulation of DNA repair"/>
    <property type="evidence" value="ECO:0007669"/>
    <property type="project" value="InterPro"/>
</dbReference>
<feature type="active site" evidence="4">
    <location>
        <position position="318"/>
    </location>
</feature>
<dbReference type="InterPro" id="IPR007724">
    <property type="entry name" value="Poly_GlycHdrlase"/>
</dbReference>
<dbReference type="EMBL" id="CABIJS010000199">
    <property type="protein sequence ID" value="VUZ45994.1"/>
    <property type="molecule type" value="Genomic_DNA"/>
</dbReference>
<dbReference type="Pfam" id="PF05028">
    <property type="entry name" value="PARG_cat_C"/>
    <property type="match status" value="1"/>
</dbReference>
<feature type="compositionally biased region" description="Polar residues" evidence="5">
    <location>
        <begin position="59"/>
        <end position="71"/>
    </location>
</feature>
<dbReference type="GO" id="GO:1990966">
    <property type="term" value="P:ATP generation from poly-ADP-D-ribose"/>
    <property type="evidence" value="ECO:0007669"/>
    <property type="project" value="TreeGrafter"/>
</dbReference>
<name>A0A564YHJ2_HYMDI</name>
<evidence type="ECO:0000313" key="9">
    <source>
        <dbReference type="Proteomes" id="UP000321570"/>
    </source>
</evidence>
<evidence type="ECO:0000256" key="4">
    <source>
        <dbReference type="PIRSR" id="PIRSR607724-1"/>
    </source>
</evidence>
<feature type="active site" evidence="4">
    <location>
        <position position="299"/>
    </location>
</feature>
<keyword evidence="9" id="KW-1185">Reference proteome</keyword>
<feature type="active site" evidence="4">
    <location>
        <position position="317"/>
    </location>
</feature>
<evidence type="ECO:0000256" key="5">
    <source>
        <dbReference type="SAM" id="MobiDB-lite"/>
    </source>
</evidence>
<evidence type="ECO:0000259" key="6">
    <source>
        <dbReference type="Pfam" id="PF05028"/>
    </source>
</evidence>
<evidence type="ECO:0000259" key="7">
    <source>
        <dbReference type="Pfam" id="PF20811"/>
    </source>
</evidence>
<comment type="similarity">
    <text evidence="1">Belongs to the poly(ADP-ribose) glycohydrolase family.</text>
</comment>
<keyword evidence="3" id="KW-0378">Hydrolase</keyword>
<organism evidence="8 9">
    <name type="scientific">Hymenolepis diminuta</name>
    <name type="common">Rat tapeworm</name>
    <dbReference type="NCBI Taxonomy" id="6216"/>
    <lineage>
        <taxon>Eukaryota</taxon>
        <taxon>Metazoa</taxon>
        <taxon>Spiralia</taxon>
        <taxon>Lophotrochozoa</taxon>
        <taxon>Platyhelminthes</taxon>
        <taxon>Cestoda</taxon>
        <taxon>Eucestoda</taxon>
        <taxon>Cyclophyllidea</taxon>
        <taxon>Hymenolepididae</taxon>
        <taxon>Hymenolepis</taxon>
    </lineage>
</organism>
<dbReference type="AlphaFoldDB" id="A0A564YHJ2"/>
<protein>
    <recommendedName>
        <fullName evidence="2">poly(ADP-ribose) glycohydrolase</fullName>
        <ecNumber evidence="2">3.2.1.143</ecNumber>
    </recommendedName>
</protein>
<dbReference type="InterPro" id="IPR046372">
    <property type="entry name" value="PARG_cat_C"/>
</dbReference>